<proteinExistence type="predicted"/>
<dbReference type="KEGG" id="dalk:DSCA_62870"/>
<protein>
    <submittedName>
        <fullName evidence="1">Uncharacterized protein</fullName>
    </submittedName>
</protein>
<evidence type="ECO:0000313" key="2">
    <source>
        <dbReference type="Proteomes" id="UP000427906"/>
    </source>
</evidence>
<name>A0A5K7Z766_9BACT</name>
<keyword evidence="2" id="KW-1185">Reference proteome</keyword>
<gene>
    <name evidence="1" type="ORF">DSCA_62870</name>
</gene>
<organism evidence="1 2">
    <name type="scientific">Desulfosarcina alkanivorans</name>
    <dbReference type="NCBI Taxonomy" id="571177"/>
    <lineage>
        <taxon>Bacteria</taxon>
        <taxon>Pseudomonadati</taxon>
        <taxon>Thermodesulfobacteriota</taxon>
        <taxon>Desulfobacteria</taxon>
        <taxon>Desulfobacterales</taxon>
        <taxon>Desulfosarcinaceae</taxon>
        <taxon>Desulfosarcina</taxon>
    </lineage>
</organism>
<dbReference type="AlphaFoldDB" id="A0A5K7Z766"/>
<accession>A0A5K7Z766</accession>
<sequence>MSWPKVHDGYADAVITNTGIIDNCLVKGEYPATIDPSFFEGKSLDDIQGIVDGTPYIMAAVLCTIRTGRGVPVQRTFRTPSSNDSTIFHRFMGL</sequence>
<evidence type="ECO:0000313" key="1">
    <source>
        <dbReference type="EMBL" id="BBO72357.1"/>
    </source>
</evidence>
<dbReference type="Proteomes" id="UP000427906">
    <property type="component" value="Chromosome"/>
</dbReference>
<reference evidence="1 2" key="1">
    <citation type="submission" date="2019-11" db="EMBL/GenBank/DDBJ databases">
        <title>Comparative genomics of hydrocarbon-degrading Desulfosarcina strains.</title>
        <authorList>
            <person name="Watanabe M."/>
            <person name="Kojima H."/>
            <person name="Fukui M."/>
        </authorList>
    </citation>
    <scope>NUCLEOTIDE SEQUENCE [LARGE SCALE GENOMIC DNA]</scope>
    <source>
        <strain evidence="1 2">PL12</strain>
    </source>
</reference>
<dbReference type="EMBL" id="AP021874">
    <property type="protein sequence ID" value="BBO72357.1"/>
    <property type="molecule type" value="Genomic_DNA"/>
</dbReference>